<evidence type="ECO:0000313" key="2">
    <source>
        <dbReference type="EMBL" id="EOA93806.1"/>
    </source>
</evidence>
<reference evidence="3" key="1">
    <citation type="journal article" date="2013" name="Nat. Genet.">
        <title>The duck genome and transcriptome provide insight into an avian influenza virus reservoir species.</title>
        <authorList>
            <person name="Huang Y."/>
            <person name="Li Y."/>
            <person name="Burt D.W."/>
            <person name="Chen H."/>
            <person name="Zhang Y."/>
            <person name="Qian W."/>
            <person name="Kim H."/>
            <person name="Gan S."/>
            <person name="Zhao Y."/>
            <person name="Li J."/>
            <person name="Yi K."/>
            <person name="Feng H."/>
            <person name="Zhu P."/>
            <person name="Li B."/>
            <person name="Liu Q."/>
            <person name="Fairley S."/>
            <person name="Magor K.E."/>
            <person name="Du Z."/>
            <person name="Hu X."/>
            <person name="Goodman L."/>
            <person name="Tafer H."/>
            <person name="Vignal A."/>
            <person name="Lee T."/>
            <person name="Kim K.W."/>
            <person name="Sheng Z."/>
            <person name="An Y."/>
            <person name="Searle S."/>
            <person name="Herrero J."/>
            <person name="Groenen M.A."/>
            <person name="Crooijmans R.P."/>
            <person name="Faraut T."/>
            <person name="Cai Q."/>
            <person name="Webster R.G."/>
            <person name="Aldridge J.R."/>
            <person name="Warren W.C."/>
            <person name="Bartschat S."/>
            <person name="Kehr S."/>
            <person name="Marz M."/>
            <person name="Stadler P.F."/>
            <person name="Smith J."/>
            <person name="Kraus R.H."/>
            <person name="Zhao Y."/>
            <person name="Ren L."/>
            <person name="Fei J."/>
            <person name="Morisson M."/>
            <person name="Kaiser P."/>
            <person name="Griffin D.K."/>
            <person name="Rao M."/>
            <person name="Pitel F."/>
            <person name="Wang J."/>
            <person name="Li N."/>
        </authorList>
    </citation>
    <scope>NUCLEOTIDE SEQUENCE [LARGE SCALE GENOMIC DNA]</scope>
</reference>
<evidence type="ECO:0000256" key="1">
    <source>
        <dbReference type="SAM" id="MobiDB-lite"/>
    </source>
</evidence>
<organism evidence="2 3">
    <name type="scientific">Anas platyrhynchos</name>
    <name type="common">Mallard</name>
    <name type="synonym">Anas boschas</name>
    <dbReference type="NCBI Taxonomy" id="8839"/>
    <lineage>
        <taxon>Eukaryota</taxon>
        <taxon>Metazoa</taxon>
        <taxon>Chordata</taxon>
        <taxon>Craniata</taxon>
        <taxon>Vertebrata</taxon>
        <taxon>Euteleostomi</taxon>
        <taxon>Archelosauria</taxon>
        <taxon>Archosauria</taxon>
        <taxon>Dinosauria</taxon>
        <taxon>Saurischia</taxon>
        <taxon>Theropoda</taxon>
        <taxon>Coelurosauria</taxon>
        <taxon>Aves</taxon>
        <taxon>Neognathae</taxon>
        <taxon>Galloanserae</taxon>
        <taxon>Anseriformes</taxon>
        <taxon>Anatidae</taxon>
        <taxon>Anatinae</taxon>
        <taxon>Anas</taxon>
    </lineage>
</organism>
<name>R0JA17_ANAPL</name>
<proteinExistence type="predicted"/>
<protein>
    <submittedName>
        <fullName evidence="2">Uncharacterized protein</fullName>
    </submittedName>
</protein>
<keyword evidence="3" id="KW-1185">Reference proteome</keyword>
<dbReference type="Proteomes" id="UP000296049">
    <property type="component" value="Unassembled WGS sequence"/>
</dbReference>
<dbReference type="AlphaFoldDB" id="R0JA17"/>
<feature type="region of interest" description="Disordered" evidence="1">
    <location>
        <begin position="146"/>
        <end position="173"/>
    </location>
</feature>
<sequence>MKRINIVLENPMRNQFQKSHKHNGKQKHMDYNAPFYNVIRKRLLKEEIQALHAQGCSDSLALLECIFIKESSNFFAEQSRSSAAVFKKKLLPSTQELQLLQWQISMQHRTAITQEMLLTHSCPPGLVDASTELQYGGVGEPEVHCSSLPFPGNPALPSPEASSNKTLRDSAQENLGGPSPLGLIWAVTPAALLKGGPAPAHGCGSAVLETEILPLPWNKKEENKA</sequence>
<accession>R0JA17</accession>
<evidence type="ECO:0000313" key="3">
    <source>
        <dbReference type="Proteomes" id="UP000296049"/>
    </source>
</evidence>
<dbReference type="EMBL" id="KB745404">
    <property type="protein sequence ID" value="EOA93806.1"/>
    <property type="molecule type" value="Genomic_DNA"/>
</dbReference>
<gene>
    <name evidence="2" type="ORF">Anapl_16067</name>
</gene>